<sequence>MTVKADAATISSGQICSMIAHAFKRLTREMRGRSKKGTRASPIKRDTCCTCQLVDGTNAVLFRPGVIICRFIFRQRFTHRAEERNCCGDDPVAASA</sequence>
<name>A0A437LXR9_9SPHN</name>
<dbReference type="AlphaFoldDB" id="A0A437LXR9"/>
<keyword evidence="2" id="KW-1185">Reference proteome</keyword>
<dbReference type="Proteomes" id="UP000282971">
    <property type="component" value="Unassembled WGS sequence"/>
</dbReference>
<organism evidence="1 2">
    <name type="scientific">Sphingomonas crocodyli</name>
    <dbReference type="NCBI Taxonomy" id="1979270"/>
    <lineage>
        <taxon>Bacteria</taxon>
        <taxon>Pseudomonadati</taxon>
        <taxon>Pseudomonadota</taxon>
        <taxon>Alphaproteobacteria</taxon>
        <taxon>Sphingomonadales</taxon>
        <taxon>Sphingomonadaceae</taxon>
        <taxon>Sphingomonas</taxon>
    </lineage>
</organism>
<proteinExistence type="predicted"/>
<gene>
    <name evidence="1" type="ORF">EOD43_18105</name>
</gene>
<dbReference type="RefSeq" id="WP_127745461.1">
    <property type="nucleotide sequence ID" value="NZ_SACN01000003.1"/>
</dbReference>
<evidence type="ECO:0000313" key="1">
    <source>
        <dbReference type="EMBL" id="RVT90211.1"/>
    </source>
</evidence>
<evidence type="ECO:0000313" key="2">
    <source>
        <dbReference type="Proteomes" id="UP000282971"/>
    </source>
</evidence>
<accession>A0A437LXR9</accession>
<dbReference type="EMBL" id="SACN01000003">
    <property type="protein sequence ID" value="RVT90211.1"/>
    <property type="molecule type" value="Genomic_DNA"/>
</dbReference>
<reference evidence="1 2" key="1">
    <citation type="submission" date="2019-01" db="EMBL/GenBank/DDBJ databases">
        <authorList>
            <person name="Chen W.-M."/>
        </authorList>
    </citation>
    <scope>NUCLEOTIDE SEQUENCE [LARGE SCALE GENOMIC DNA]</scope>
    <source>
        <strain evidence="1 2">CCP-7</strain>
    </source>
</reference>
<protein>
    <submittedName>
        <fullName evidence="1">Uncharacterized protein</fullName>
    </submittedName>
</protein>
<comment type="caution">
    <text evidence="1">The sequence shown here is derived from an EMBL/GenBank/DDBJ whole genome shotgun (WGS) entry which is preliminary data.</text>
</comment>